<feature type="compositionally biased region" description="Low complexity" evidence="1">
    <location>
        <begin position="68"/>
        <end position="80"/>
    </location>
</feature>
<sequence>MRVVDDHRWRRRGLLPPAAMPRRRAVRGRSTSSSSSCFPGRRRRRPERPDDAHPRPPVEPRGRPPCAPQQASAARASRLPGPLPVRRRPPAGSGRQGDHGRGAADLSWADPCAAALAPLPPHRPPPDACSEPNIVCARRITRAAYARRPRFIRQGLVVSLSGSQVSAQ</sequence>
<evidence type="ECO:0000256" key="1">
    <source>
        <dbReference type="SAM" id="MobiDB-lite"/>
    </source>
</evidence>
<feature type="region of interest" description="Disordered" evidence="1">
    <location>
        <begin position="1"/>
        <end position="106"/>
    </location>
</feature>
<evidence type="ECO:0000313" key="2">
    <source>
        <dbReference type="EMBL" id="KAG2602025.1"/>
    </source>
</evidence>
<dbReference type="Proteomes" id="UP000823388">
    <property type="component" value="Chromosome 5K"/>
</dbReference>
<evidence type="ECO:0000313" key="3">
    <source>
        <dbReference type="Proteomes" id="UP000823388"/>
    </source>
</evidence>
<organism evidence="2 3">
    <name type="scientific">Panicum virgatum</name>
    <name type="common">Blackwell switchgrass</name>
    <dbReference type="NCBI Taxonomy" id="38727"/>
    <lineage>
        <taxon>Eukaryota</taxon>
        <taxon>Viridiplantae</taxon>
        <taxon>Streptophyta</taxon>
        <taxon>Embryophyta</taxon>
        <taxon>Tracheophyta</taxon>
        <taxon>Spermatophyta</taxon>
        <taxon>Magnoliopsida</taxon>
        <taxon>Liliopsida</taxon>
        <taxon>Poales</taxon>
        <taxon>Poaceae</taxon>
        <taxon>PACMAD clade</taxon>
        <taxon>Panicoideae</taxon>
        <taxon>Panicodae</taxon>
        <taxon>Paniceae</taxon>
        <taxon>Panicinae</taxon>
        <taxon>Panicum</taxon>
        <taxon>Panicum sect. Hiantes</taxon>
    </lineage>
</organism>
<comment type="caution">
    <text evidence="2">The sequence shown here is derived from an EMBL/GenBank/DDBJ whole genome shotgun (WGS) entry which is preliminary data.</text>
</comment>
<dbReference type="AlphaFoldDB" id="A0A8T0SYA7"/>
<feature type="compositionally biased region" description="Basic and acidic residues" evidence="1">
    <location>
        <begin position="47"/>
        <end position="62"/>
    </location>
</feature>
<feature type="non-terminal residue" evidence="2">
    <location>
        <position position="168"/>
    </location>
</feature>
<proteinExistence type="predicted"/>
<accession>A0A8T0SYA7</accession>
<dbReference type="EMBL" id="CM029045">
    <property type="protein sequence ID" value="KAG2602025.1"/>
    <property type="molecule type" value="Genomic_DNA"/>
</dbReference>
<name>A0A8T0SYA7_PANVG</name>
<gene>
    <name evidence="2" type="ORF">PVAP13_5KG645014</name>
</gene>
<protein>
    <submittedName>
        <fullName evidence="2">Uncharacterized protein</fullName>
    </submittedName>
</protein>
<keyword evidence="3" id="KW-1185">Reference proteome</keyword>
<feature type="compositionally biased region" description="Low complexity" evidence="1">
    <location>
        <begin position="28"/>
        <end position="39"/>
    </location>
</feature>
<reference evidence="2" key="1">
    <citation type="submission" date="2020-05" db="EMBL/GenBank/DDBJ databases">
        <title>WGS assembly of Panicum virgatum.</title>
        <authorList>
            <person name="Lovell J.T."/>
            <person name="Jenkins J."/>
            <person name="Shu S."/>
            <person name="Juenger T.E."/>
            <person name="Schmutz J."/>
        </authorList>
    </citation>
    <scope>NUCLEOTIDE SEQUENCE</scope>
    <source>
        <strain evidence="2">AP13</strain>
    </source>
</reference>